<keyword evidence="5 7" id="KW-1133">Transmembrane helix</keyword>
<comment type="caution">
    <text evidence="9">The sequence shown here is derived from an EMBL/GenBank/DDBJ whole genome shotgun (WGS) entry which is preliminary data.</text>
</comment>
<protein>
    <submittedName>
        <fullName evidence="9">Sugar ABC transporter permease</fullName>
    </submittedName>
</protein>
<dbReference type="PANTHER" id="PTHR43005:SF1">
    <property type="entry name" value="SPERMIDINE_PUTRESCINE TRANSPORT SYSTEM PERMEASE PROTEIN"/>
    <property type="match status" value="1"/>
</dbReference>
<feature type="transmembrane region" description="Helical" evidence="7">
    <location>
        <begin position="12"/>
        <end position="32"/>
    </location>
</feature>
<sequence length="295" mass="33206">MKGNRLFSRRFGYMLIFPSAIVFLIVSIYPLLTGIMLSFQNSSLYKGNEKKFVGLKNIITILTSDAEFRSDLLFTVIYTIGIVVIAYITGLVFSLLLNADMPCRTLFRVLILIPWVISPAVSSMSWSWLLSDQYGFFNNFLKSIGVIDKSILFLADKTLAKIMVIIIGAWRNFPFITVSLLAGLQGISKDYYEAADIDGANKFQRFRYVTFPHLKNVSIITITLVSIWTFNNFDNIYMLTKGGPAQSTEVLSILAYNNAFFRGNISYASAMATVMLVIMLIASGVYFKVSKYGKE</sequence>
<keyword evidence="3" id="KW-1003">Cell membrane</keyword>
<keyword evidence="4 7" id="KW-0812">Transmembrane</keyword>
<comment type="similarity">
    <text evidence="7">Belongs to the binding-protein-dependent transport system permease family.</text>
</comment>
<evidence type="ECO:0000256" key="1">
    <source>
        <dbReference type="ARBA" id="ARBA00004651"/>
    </source>
</evidence>
<dbReference type="SUPFAM" id="SSF161098">
    <property type="entry name" value="MetI-like"/>
    <property type="match status" value="1"/>
</dbReference>
<dbReference type="InterPro" id="IPR035906">
    <property type="entry name" value="MetI-like_sf"/>
</dbReference>
<reference evidence="9 10" key="1">
    <citation type="journal article" date="2021" name="ISME Commun">
        <title>Automated analysis of genomic sequences facilitates high-throughput and comprehensive description of bacteria.</title>
        <authorList>
            <person name="Hitch T.C.A."/>
        </authorList>
    </citation>
    <scope>NUCLEOTIDE SEQUENCE [LARGE SCALE GENOMIC DNA]</scope>
    <source>
        <strain evidence="9 10">Sanger_18</strain>
    </source>
</reference>
<keyword evidence="2 7" id="KW-0813">Transport</keyword>
<evidence type="ECO:0000313" key="9">
    <source>
        <dbReference type="EMBL" id="MCU6744736.1"/>
    </source>
</evidence>
<feature type="transmembrane region" description="Helical" evidence="7">
    <location>
        <begin position="265"/>
        <end position="287"/>
    </location>
</feature>
<dbReference type="PANTHER" id="PTHR43005">
    <property type="entry name" value="BLR7065 PROTEIN"/>
    <property type="match status" value="1"/>
</dbReference>
<dbReference type="CDD" id="cd06261">
    <property type="entry name" value="TM_PBP2"/>
    <property type="match status" value="1"/>
</dbReference>
<evidence type="ECO:0000259" key="8">
    <source>
        <dbReference type="PROSITE" id="PS50928"/>
    </source>
</evidence>
<evidence type="ECO:0000256" key="4">
    <source>
        <dbReference type="ARBA" id="ARBA00022692"/>
    </source>
</evidence>
<evidence type="ECO:0000256" key="3">
    <source>
        <dbReference type="ARBA" id="ARBA00022475"/>
    </source>
</evidence>
<name>A0ABT2T3A1_9FIRM</name>
<dbReference type="Proteomes" id="UP001652432">
    <property type="component" value="Unassembled WGS sequence"/>
</dbReference>
<dbReference type="EMBL" id="JAOQKJ010000007">
    <property type="protein sequence ID" value="MCU6744736.1"/>
    <property type="molecule type" value="Genomic_DNA"/>
</dbReference>
<organism evidence="9 10">
    <name type="scientific">Suilimivivens aceti</name>
    <dbReference type="NCBI Taxonomy" id="2981774"/>
    <lineage>
        <taxon>Bacteria</taxon>
        <taxon>Bacillati</taxon>
        <taxon>Bacillota</taxon>
        <taxon>Clostridia</taxon>
        <taxon>Lachnospirales</taxon>
        <taxon>Lachnospiraceae</taxon>
        <taxon>Suilimivivens</taxon>
    </lineage>
</organism>
<dbReference type="Gene3D" id="1.10.3720.10">
    <property type="entry name" value="MetI-like"/>
    <property type="match status" value="1"/>
</dbReference>
<keyword evidence="10" id="KW-1185">Reference proteome</keyword>
<evidence type="ECO:0000256" key="5">
    <source>
        <dbReference type="ARBA" id="ARBA00022989"/>
    </source>
</evidence>
<evidence type="ECO:0000313" key="10">
    <source>
        <dbReference type="Proteomes" id="UP001652432"/>
    </source>
</evidence>
<feature type="transmembrane region" description="Helical" evidence="7">
    <location>
        <begin position="208"/>
        <end position="230"/>
    </location>
</feature>
<feature type="transmembrane region" description="Helical" evidence="7">
    <location>
        <begin position="72"/>
        <end position="97"/>
    </location>
</feature>
<dbReference type="RefSeq" id="WP_262574827.1">
    <property type="nucleotide sequence ID" value="NZ_JAOQKJ010000007.1"/>
</dbReference>
<dbReference type="Pfam" id="PF00528">
    <property type="entry name" value="BPD_transp_1"/>
    <property type="match status" value="1"/>
</dbReference>
<keyword evidence="6 7" id="KW-0472">Membrane</keyword>
<feature type="domain" description="ABC transmembrane type-1" evidence="8">
    <location>
        <begin position="72"/>
        <end position="286"/>
    </location>
</feature>
<feature type="transmembrane region" description="Helical" evidence="7">
    <location>
        <begin position="109"/>
        <end position="129"/>
    </location>
</feature>
<accession>A0ABT2T3A1</accession>
<comment type="subcellular location">
    <subcellularLocation>
        <location evidence="1 7">Cell membrane</location>
        <topology evidence="1 7">Multi-pass membrane protein</topology>
    </subcellularLocation>
</comment>
<evidence type="ECO:0000256" key="7">
    <source>
        <dbReference type="RuleBase" id="RU363032"/>
    </source>
</evidence>
<feature type="transmembrane region" description="Helical" evidence="7">
    <location>
        <begin position="162"/>
        <end position="187"/>
    </location>
</feature>
<dbReference type="InterPro" id="IPR000515">
    <property type="entry name" value="MetI-like"/>
</dbReference>
<evidence type="ECO:0000256" key="6">
    <source>
        <dbReference type="ARBA" id="ARBA00023136"/>
    </source>
</evidence>
<evidence type="ECO:0000256" key="2">
    <source>
        <dbReference type="ARBA" id="ARBA00022448"/>
    </source>
</evidence>
<dbReference type="PROSITE" id="PS50928">
    <property type="entry name" value="ABC_TM1"/>
    <property type="match status" value="1"/>
</dbReference>
<proteinExistence type="inferred from homology"/>
<gene>
    <name evidence="9" type="ORF">OCV77_09535</name>
</gene>